<dbReference type="InterPro" id="IPR009057">
    <property type="entry name" value="Homeodomain-like_sf"/>
</dbReference>
<keyword evidence="8" id="KW-1185">Reference proteome</keyword>
<keyword evidence="3" id="KW-0805">Transcription regulation</keyword>
<dbReference type="InterPro" id="IPR027417">
    <property type="entry name" value="P-loop_NTPase"/>
</dbReference>
<evidence type="ECO:0000256" key="3">
    <source>
        <dbReference type="ARBA" id="ARBA00023015"/>
    </source>
</evidence>
<dbReference type="EMBL" id="BAABJP010000047">
    <property type="protein sequence ID" value="GAA5171269.1"/>
    <property type="molecule type" value="Genomic_DNA"/>
</dbReference>
<accession>A0ABP9R421</accession>
<evidence type="ECO:0000313" key="7">
    <source>
        <dbReference type="EMBL" id="GAA5171269.1"/>
    </source>
</evidence>
<evidence type="ECO:0000256" key="2">
    <source>
        <dbReference type="ARBA" id="ARBA00022840"/>
    </source>
</evidence>
<dbReference type="InterPro" id="IPR003018">
    <property type="entry name" value="GAF"/>
</dbReference>
<evidence type="ECO:0000256" key="1">
    <source>
        <dbReference type="ARBA" id="ARBA00022741"/>
    </source>
</evidence>
<keyword evidence="2" id="KW-0067">ATP-binding</keyword>
<dbReference type="PANTHER" id="PTHR32071:SF122">
    <property type="entry name" value="SIGMA FACTOR"/>
    <property type="match status" value="1"/>
</dbReference>
<dbReference type="PRINTS" id="PR01590">
    <property type="entry name" value="HTHFIS"/>
</dbReference>
<gene>
    <name evidence="7" type="ORF">GCM10023321_69590</name>
</gene>
<dbReference type="Gene3D" id="3.40.50.300">
    <property type="entry name" value="P-loop containing nucleotide triphosphate hydrolases"/>
    <property type="match status" value="1"/>
</dbReference>
<dbReference type="Gene3D" id="1.10.8.60">
    <property type="match status" value="1"/>
</dbReference>
<dbReference type="PROSITE" id="PS50045">
    <property type="entry name" value="SIGMA54_INTERACT_4"/>
    <property type="match status" value="1"/>
</dbReference>
<keyword evidence="5" id="KW-0804">Transcription</keyword>
<evidence type="ECO:0000259" key="6">
    <source>
        <dbReference type="PROSITE" id="PS50045"/>
    </source>
</evidence>
<name>A0ABP9R421_9PSEU</name>
<evidence type="ECO:0000256" key="4">
    <source>
        <dbReference type="ARBA" id="ARBA00023125"/>
    </source>
</evidence>
<protein>
    <submittedName>
        <fullName evidence="7">Helix-turn-helix domain-containing protein</fullName>
    </submittedName>
</protein>
<comment type="caution">
    <text evidence="7">The sequence shown here is derived from an EMBL/GenBank/DDBJ whole genome shotgun (WGS) entry which is preliminary data.</text>
</comment>
<feature type="domain" description="Sigma-54 factor interaction" evidence="6">
    <location>
        <begin position="484"/>
        <end position="545"/>
    </location>
</feature>
<dbReference type="Pfam" id="PF01590">
    <property type="entry name" value="GAF"/>
    <property type="match status" value="1"/>
</dbReference>
<dbReference type="Pfam" id="PF02954">
    <property type="entry name" value="HTH_8"/>
    <property type="match status" value="1"/>
</dbReference>
<evidence type="ECO:0000256" key="5">
    <source>
        <dbReference type="ARBA" id="ARBA00023163"/>
    </source>
</evidence>
<dbReference type="SUPFAM" id="SSF46689">
    <property type="entry name" value="Homeodomain-like"/>
    <property type="match status" value="1"/>
</dbReference>
<dbReference type="InterPro" id="IPR002078">
    <property type="entry name" value="Sigma_54_int"/>
</dbReference>
<dbReference type="Proteomes" id="UP001428817">
    <property type="component" value="Unassembled WGS sequence"/>
</dbReference>
<dbReference type="InterPro" id="IPR002197">
    <property type="entry name" value="HTH_Fis"/>
</dbReference>
<sequence>MPGAPTPPRTSRPSTSRELARAREQFLTESEAAVRPGVVREPILASWIRSRDYRVSAEPFELPYEAAPARADLLTDSANKIMAEVGEQFSGESVSLILTDDEGVVLERRTGDSKLQSHLDRVSLAPGFSYAERFAGTNGIGTALQGKAPAQVFGHEHYVEHLEELACAGAPIHHPTSGKVLGVVDLTCWRADANQVMVTAASSIARSIEEALLDRTGRREQALLQDYLRTCQRSRGPVVALGHDLVMLNDAARALIDPRDQLTLLGLATDALATGKVTQFDCPLPTGVTARVQCRPSWSDASVIGGVVQVRLSAAETLPAGPAAPPALPAPRGVLPGMVGSGALWTKCRNEVGRHFRSGEWLMLEGEPGTGKLTVARATHLANTPGGHLRVFDADTAPTDPTWLDSVREEVLEARGTLILRHVDRLADDTLDALTDLLVGADRPWVVATRQATGPASAPTGQGWPAAREDSAALERFAARFPRSVRVPPLRHHIDDVRELVPFLLGRLTRRSGLRCSPEAMRILLRNRWPGNVEQLYQVLRKIVAQRRTGVITPTDLPAEVQATSRRVLTTLESLECDAIIACLRGLDGNRAEAARHLGMSRATIYRKIRDYGIAIPATKA</sequence>
<dbReference type="InterPro" id="IPR029016">
    <property type="entry name" value="GAF-like_dom_sf"/>
</dbReference>
<dbReference type="Gene3D" id="3.30.450.40">
    <property type="match status" value="1"/>
</dbReference>
<dbReference type="Gene3D" id="1.10.10.60">
    <property type="entry name" value="Homeodomain-like"/>
    <property type="match status" value="1"/>
</dbReference>
<evidence type="ECO:0000313" key="8">
    <source>
        <dbReference type="Proteomes" id="UP001428817"/>
    </source>
</evidence>
<organism evidence="7 8">
    <name type="scientific">Pseudonocardia eucalypti</name>
    <dbReference type="NCBI Taxonomy" id="648755"/>
    <lineage>
        <taxon>Bacteria</taxon>
        <taxon>Bacillati</taxon>
        <taxon>Actinomycetota</taxon>
        <taxon>Actinomycetes</taxon>
        <taxon>Pseudonocardiales</taxon>
        <taxon>Pseudonocardiaceae</taxon>
        <taxon>Pseudonocardia</taxon>
    </lineage>
</organism>
<dbReference type="SUPFAM" id="SSF52540">
    <property type="entry name" value="P-loop containing nucleoside triphosphate hydrolases"/>
    <property type="match status" value="1"/>
</dbReference>
<dbReference type="PANTHER" id="PTHR32071">
    <property type="entry name" value="TRANSCRIPTIONAL REGULATORY PROTEIN"/>
    <property type="match status" value="1"/>
</dbReference>
<dbReference type="RefSeq" id="WP_185063703.1">
    <property type="nucleotide sequence ID" value="NZ_BAABJP010000047.1"/>
</dbReference>
<dbReference type="Pfam" id="PF25601">
    <property type="entry name" value="AAA_lid_14"/>
    <property type="match status" value="1"/>
</dbReference>
<keyword evidence="1" id="KW-0547">Nucleotide-binding</keyword>
<reference evidence="8" key="1">
    <citation type="journal article" date="2019" name="Int. J. Syst. Evol. Microbiol.">
        <title>The Global Catalogue of Microorganisms (GCM) 10K type strain sequencing project: providing services to taxonomists for standard genome sequencing and annotation.</title>
        <authorList>
            <consortium name="The Broad Institute Genomics Platform"/>
            <consortium name="The Broad Institute Genome Sequencing Center for Infectious Disease"/>
            <person name="Wu L."/>
            <person name="Ma J."/>
        </authorList>
    </citation>
    <scope>NUCLEOTIDE SEQUENCE [LARGE SCALE GENOMIC DNA]</scope>
    <source>
        <strain evidence="8">JCM 18303</strain>
    </source>
</reference>
<proteinExistence type="predicted"/>
<keyword evidence="4" id="KW-0238">DNA-binding</keyword>
<dbReference type="InterPro" id="IPR058031">
    <property type="entry name" value="AAA_lid_NorR"/>
</dbReference>